<dbReference type="Proteomes" id="UP000887561">
    <property type="component" value="Unplaced"/>
</dbReference>
<accession>A0A915N2G4</accession>
<proteinExistence type="predicted"/>
<sequence length="82" mass="8928">MTLNNQRLPILFKFLLFALLLSCQFVEIMGSPTSQLVRTALRAAKTAAIKSNTIGKVVEKMGAEAVGMKLKPPKPKEAPTTK</sequence>
<dbReference type="WBParaSite" id="scaffold7663_cov173.g12285">
    <property type="protein sequence ID" value="scaffold7663_cov173.g12285"/>
    <property type="gene ID" value="scaffold7663_cov173.g12285"/>
</dbReference>
<organism evidence="2 3">
    <name type="scientific">Meloidogyne javanica</name>
    <name type="common">Root-knot nematode worm</name>
    <dbReference type="NCBI Taxonomy" id="6303"/>
    <lineage>
        <taxon>Eukaryota</taxon>
        <taxon>Metazoa</taxon>
        <taxon>Ecdysozoa</taxon>
        <taxon>Nematoda</taxon>
        <taxon>Chromadorea</taxon>
        <taxon>Rhabditida</taxon>
        <taxon>Tylenchina</taxon>
        <taxon>Tylenchomorpha</taxon>
        <taxon>Tylenchoidea</taxon>
        <taxon>Meloidogynidae</taxon>
        <taxon>Meloidogyninae</taxon>
        <taxon>Meloidogyne</taxon>
        <taxon>Meloidogyne incognita group</taxon>
    </lineage>
</organism>
<evidence type="ECO:0000256" key="1">
    <source>
        <dbReference type="SAM" id="SignalP"/>
    </source>
</evidence>
<evidence type="ECO:0000313" key="3">
    <source>
        <dbReference type="WBParaSite" id="scaffold7663_cov173.g12285"/>
    </source>
</evidence>
<keyword evidence="1" id="KW-0732">Signal</keyword>
<feature type="signal peptide" evidence="1">
    <location>
        <begin position="1"/>
        <end position="30"/>
    </location>
</feature>
<feature type="chain" id="PRO_5037656263" evidence="1">
    <location>
        <begin position="31"/>
        <end position="82"/>
    </location>
</feature>
<evidence type="ECO:0000313" key="2">
    <source>
        <dbReference type="Proteomes" id="UP000887561"/>
    </source>
</evidence>
<reference evidence="3" key="1">
    <citation type="submission" date="2022-11" db="UniProtKB">
        <authorList>
            <consortium name="WormBaseParasite"/>
        </authorList>
    </citation>
    <scope>IDENTIFICATION</scope>
</reference>
<name>A0A915N2G4_MELJA</name>
<keyword evidence="2" id="KW-1185">Reference proteome</keyword>
<protein>
    <submittedName>
        <fullName evidence="3">Uncharacterized protein</fullName>
    </submittedName>
</protein>
<dbReference type="AlphaFoldDB" id="A0A915N2G4"/>